<feature type="region of interest" description="Disordered" evidence="1">
    <location>
        <begin position="1"/>
        <end position="21"/>
    </location>
</feature>
<keyword evidence="3" id="KW-1185">Reference proteome</keyword>
<dbReference type="InterPro" id="IPR011013">
    <property type="entry name" value="Gal_mutarotase_sf_dom"/>
</dbReference>
<dbReference type="AlphaFoldDB" id="A0A8S4B774"/>
<reference evidence="2" key="1">
    <citation type="submission" date="2021-05" db="EMBL/GenBank/DDBJ databases">
        <authorList>
            <person name="Tigano A."/>
        </authorList>
    </citation>
    <scope>NUCLEOTIDE SEQUENCE</scope>
</reference>
<dbReference type="GO" id="GO:0030246">
    <property type="term" value="F:carbohydrate binding"/>
    <property type="evidence" value="ECO:0007669"/>
    <property type="project" value="InterPro"/>
</dbReference>
<evidence type="ECO:0000256" key="1">
    <source>
        <dbReference type="SAM" id="MobiDB-lite"/>
    </source>
</evidence>
<dbReference type="Proteomes" id="UP000677803">
    <property type="component" value="Unassembled WGS sequence"/>
</dbReference>
<evidence type="ECO:0000313" key="2">
    <source>
        <dbReference type="EMBL" id="CAG5929176.1"/>
    </source>
</evidence>
<sequence>MLNKPGDEETTPSPRSVGGDDAVNIAAWHVTGREEARGDVAPDYDRVLLRVAHIYEEEDDPELSRPVVLDLKAALAGLGEVEAMEERSLTGTWDATRLRRWKWNTAEDREEDLRRGDEGKEFTVTIWPKQIRTFFVHFASRKS</sequence>
<protein>
    <submittedName>
        <fullName evidence="2">(Atlantic silverside) hypothetical protein</fullName>
    </submittedName>
</protein>
<dbReference type="GO" id="GO:0005975">
    <property type="term" value="P:carbohydrate metabolic process"/>
    <property type="evidence" value="ECO:0007669"/>
    <property type="project" value="InterPro"/>
</dbReference>
<dbReference type="EMBL" id="CAJRST010014446">
    <property type="protein sequence ID" value="CAG5929176.1"/>
    <property type="molecule type" value="Genomic_DNA"/>
</dbReference>
<accession>A0A8S4B774</accession>
<name>A0A8S4B774_9TELE</name>
<dbReference type="SUPFAM" id="SSF74650">
    <property type="entry name" value="Galactose mutarotase-like"/>
    <property type="match status" value="1"/>
</dbReference>
<proteinExistence type="predicted"/>
<dbReference type="OrthoDB" id="2016903at2759"/>
<evidence type="ECO:0000313" key="3">
    <source>
        <dbReference type="Proteomes" id="UP000677803"/>
    </source>
</evidence>
<gene>
    <name evidence="2" type="ORF">MMEN_LOCUS12818</name>
</gene>
<comment type="caution">
    <text evidence="2">The sequence shown here is derived from an EMBL/GenBank/DDBJ whole genome shotgun (WGS) entry which is preliminary data.</text>
</comment>
<organism evidence="2 3">
    <name type="scientific">Menidia menidia</name>
    <name type="common">Atlantic silverside</name>
    <dbReference type="NCBI Taxonomy" id="238744"/>
    <lineage>
        <taxon>Eukaryota</taxon>
        <taxon>Metazoa</taxon>
        <taxon>Chordata</taxon>
        <taxon>Craniata</taxon>
        <taxon>Vertebrata</taxon>
        <taxon>Euteleostomi</taxon>
        <taxon>Actinopterygii</taxon>
        <taxon>Neopterygii</taxon>
        <taxon>Teleostei</taxon>
        <taxon>Neoteleostei</taxon>
        <taxon>Acanthomorphata</taxon>
        <taxon>Ovalentaria</taxon>
        <taxon>Atherinomorphae</taxon>
        <taxon>Atheriniformes</taxon>
        <taxon>Atherinopsidae</taxon>
        <taxon>Menidiinae</taxon>
        <taxon>Menidia</taxon>
    </lineage>
</organism>
<dbReference type="Gene3D" id="2.60.40.1360">
    <property type="match status" value="1"/>
</dbReference>
<dbReference type="GO" id="GO:0003824">
    <property type="term" value="F:catalytic activity"/>
    <property type="evidence" value="ECO:0007669"/>
    <property type="project" value="InterPro"/>
</dbReference>